<dbReference type="AlphaFoldDB" id="W7TK67"/>
<name>W7TK67_9STRA</name>
<sequence length="115" mass="12239">MVSSPTTLCCKPPPGPRVPRVRKAKVRAQCLSSSFPGASGGDMSRARMKSFSRFSLAPSTFTRLLLLLMPLVVPSLVVSPSLCPSLYLHSSSPAPYARTLGNLCLACLSFLGPFP</sequence>
<protein>
    <submittedName>
        <fullName evidence="1">Uncharacterized protein</fullName>
    </submittedName>
</protein>
<accession>W7TK67</accession>
<dbReference type="EMBL" id="AZIL01002777">
    <property type="protein sequence ID" value="EWM20816.1"/>
    <property type="molecule type" value="Genomic_DNA"/>
</dbReference>
<evidence type="ECO:0000313" key="2">
    <source>
        <dbReference type="Proteomes" id="UP000019335"/>
    </source>
</evidence>
<keyword evidence="2" id="KW-1185">Reference proteome</keyword>
<gene>
    <name evidence="1" type="ORF">Naga_102565g1</name>
</gene>
<proteinExistence type="predicted"/>
<dbReference type="Proteomes" id="UP000019335">
    <property type="component" value="Unassembled WGS sequence"/>
</dbReference>
<organism evidence="1 2">
    <name type="scientific">Nannochloropsis gaditana</name>
    <dbReference type="NCBI Taxonomy" id="72520"/>
    <lineage>
        <taxon>Eukaryota</taxon>
        <taxon>Sar</taxon>
        <taxon>Stramenopiles</taxon>
        <taxon>Ochrophyta</taxon>
        <taxon>Eustigmatophyceae</taxon>
        <taxon>Eustigmatales</taxon>
        <taxon>Monodopsidaceae</taxon>
        <taxon>Nannochloropsis</taxon>
    </lineage>
</organism>
<reference evidence="1 2" key="1">
    <citation type="journal article" date="2014" name="Mol. Plant">
        <title>Chromosome Scale Genome Assembly and Transcriptome Profiling of Nannochloropsis gaditana in Nitrogen Depletion.</title>
        <authorList>
            <person name="Corteggiani Carpinelli E."/>
            <person name="Telatin A."/>
            <person name="Vitulo N."/>
            <person name="Forcato C."/>
            <person name="D'Angelo M."/>
            <person name="Schiavon R."/>
            <person name="Vezzi A."/>
            <person name="Giacometti G.M."/>
            <person name="Morosinotto T."/>
            <person name="Valle G."/>
        </authorList>
    </citation>
    <scope>NUCLEOTIDE SEQUENCE [LARGE SCALE GENOMIC DNA]</scope>
    <source>
        <strain evidence="1 2">B-31</strain>
    </source>
</reference>
<evidence type="ECO:0000313" key="1">
    <source>
        <dbReference type="EMBL" id="EWM20816.1"/>
    </source>
</evidence>
<comment type="caution">
    <text evidence="1">The sequence shown here is derived from an EMBL/GenBank/DDBJ whole genome shotgun (WGS) entry which is preliminary data.</text>
</comment>